<dbReference type="PANTHER" id="PTHR43423:SF1">
    <property type="entry name" value="ABC TRANSPORTER I FAMILY MEMBER 17"/>
    <property type="match status" value="1"/>
</dbReference>
<evidence type="ECO:0000256" key="2">
    <source>
        <dbReference type="ARBA" id="ARBA00022741"/>
    </source>
</evidence>
<dbReference type="PANTHER" id="PTHR43423">
    <property type="entry name" value="ABC TRANSPORTER I FAMILY MEMBER 17"/>
    <property type="match status" value="1"/>
</dbReference>
<dbReference type="AlphaFoldDB" id="A0AAU7E784"/>
<dbReference type="SMART" id="SM00382">
    <property type="entry name" value="AAA"/>
    <property type="match status" value="1"/>
</dbReference>
<dbReference type="Gene3D" id="3.40.50.300">
    <property type="entry name" value="P-loop containing nucleotide triphosphate hydrolases"/>
    <property type="match status" value="1"/>
</dbReference>
<dbReference type="GO" id="GO:0016887">
    <property type="term" value="F:ATP hydrolysis activity"/>
    <property type="evidence" value="ECO:0007669"/>
    <property type="project" value="InterPro"/>
</dbReference>
<sequence>MIEINNLQFAYNDKKILSIEKLEIASDKISILMGENGSGKSTFLRILSFLEGKFDISYWGKKNLNLEEKRQIRLHLAQPILLNRSVKENFIFALKTYKIKNTKERIEEALEYFKLEKNLLKKNKNELSSGQIQKISLALDFALRAKFYLLDEPSAFLDKESIVLLKNAIIKMKKEHKSGFLIASHDKIFLDTLADFKFYLHSGNILEFENTNVFALENSQIDFGDILNFYPFDEGKIAINPYEIHLNNKQSFVINKAKIIAIRNKKNNVFIRVLANEKILEFALDKGEYLKKNLKIDDIICLSFNKNAIKYLN</sequence>
<gene>
    <name evidence="5" type="ORF">AAH949_07900</name>
</gene>
<name>A0AAU7E784_9BACT</name>
<dbReference type="InterPro" id="IPR027417">
    <property type="entry name" value="P-loop_NTPase"/>
</dbReference>
<dbReference type="Pfam" id="PF00005">
    <property type="entry name" value="ABC_tran"/>
    <property type="match status" value="1"/>
</dbReference>
<evidence type="ECO:0000259" key="4">
    <source>
        <dbReference type="PROSITE" id="PS50893"/>
    </source>
</evidence>
<dbReference type="RefSeq" id="WP_134237865.1">
    <property type="nucleotide sequence ID" value="NZ_CP155620.1"/>
</dbReference>
<dbReference type="PROSITE" id="PS50893">
    <property type="entry name" value="ABC_TRANSPORTER_2"/>
    <property type="match status" value="1"/>
</dbReference>
<evidence type="ECO:0000256" key="1">
    <source>
        <dbReference type="ARBA" id="ARBA00022448"/>
    </source>
</evidence>
<dbReference type="InterPro" id="IPR017871">
    <property type="entry name" value="ABC_transporter-like_CS"/>
</dbReference>
<evidence type="ECO:0000256" key="3">
    <source>
        <dbReference type="ARBA" id="ARBA00022840"/>
    </source>
</evidence>
<reference evidence="5" key="1">
    <citation type="submission" date="2024-05" db="EMBL/GenBank/DDBJ databases">
        <title>Campylobacter coli isolated from environmental waters in Slovenia.</title>
        <authorList>
            <person name="Zautner A.E."/>
            <person name="Bunk B."/>
            <person name="Riedel T."/>
            <person name="Sproeer C."/>
        </authorList>
    </citation>
    <scope>NUCLEOTIDE SEQUENCE</scope>
    <source>
        <strain evidence="5">CCS1377</strain>
    </source>
</reference>
<proteinExistence type="predicted"/>
<dbReference type="InterPro" id="IPR003593">
    <property type="entry name" value="AAA+_ATPase"/>
</dbReference>
<organism evidence="5">
    <name type="scientific">Campylobacter sp. CCS1377</name>
    <dbReference type="NCBI Taxonomy" id="3158229"/>
    <lineage>
        <taxon>Bacteria</taxon>
        <taxon>Pseudomonadati</taxon>
        <taxon>Campylobacterota</taxon>
        <taxon>Epsilonproteobacteria</taxon>
        <taxon>Campylobacterales</taxon>
        <taxon>Campylobacteraceae</taxon>
        <taxon>Campylobacter</taxon>
    </lineage>
</organism>
<protein>
    <submittedName>
        <fullName evidence="5">ATP-binding cassette domain-containing protein</fullName>
    </submittedName>
</protein>
<accession>A0AAU7E784</accession>
<dbReference type="InterPro" id="IPR003439">
    <property type="entry name" value="ABC_transporter-like_ATP-bd"/>
</dbReference>
<dbReference type="PROSITE" id="PS00211">
    <property type="entry name" value="ABC_TRANSPORTER_1"/>
    <property type="match status" value="1"/>
</dbReference>
<feature type="domain" description="ABC transporter" evidence="4">
    <location>
        <begin position="2"/>
        <end position="227"/>
    </location>
</feature>
<dbReference type="SUPFAM" id="SSF52540">
    <property type="entry name" value="P-loop containing nucleoside triphosphate hydrolases"/>
    <property type="match status" value="1"/>
</dbReference>
<evidence type="ECO:0000313" key="5">
    <source>
        <dbReference type="EMBL" id="XBJ28999.1"/>
    </source>
</evidence>
<keyword evidence="1" id="KW-0813">Transport</keyword>
<dbReference type="EMBL" id="CP155620">
    <property type="protein sequence ID" value="XBJ28999.1"/>
    <property type="molecule type" value="Genomic_DNA"/>
</dbReference>
<dbReference type="GO" id="GO:0005524">
    <property type="term" value="F:ATP binding"/>
    <property type="evidence" value="ECO:0007669"/>
    <property type="project" value="UniProtKB-KW"/>
</dbReference>
<keyword evidence="3 5" id="KW-0067">ATP-binding</keyword>
<keyword evidence="2" id="KW-0547">Nucleotide-binding</keyword>